<evidence type="ECO:0008006" key="3">
    <source>
        <dbReference type="Google" id="ProtNLM"/>
    </source>
</evidence>
<proteinExistence type="predicted"/>
<evidence type="ECO:0000313" key="1">
    <source>
        <dbReference type="EMBL" id="KAL2919690.1"/>
    </source>
</evidence>
<gene>
    <name evidence="1" type="ORF">HK105_200604</name>
</gene>
<dbReference type="EMBL" id="JADGIZ020000002">
    <property type="protein sequence ID" value="KAL2919690.1"/>
    <property type="molecule type" value="Genomic_DNA"/>
</dbReference>
<dbReference type="Proteomes" id="UP001527925">
    <property type="component" value="Unassembled WGS sequence"/>
</dbReference>
<accession>A0ABR4NJJ8</accession>
<sequence length="291" mass="32389">MAELPGALKRTPREIALRACSTQLLLTRWALEASALSAKEPAAAGFGALTEALAKTSITEHMTARERSLHKLDFGKWDVAEDIVGVQSRWESFGMLAWALRIVRDVPEYPNTFPHEQLYQATAVIPAFPNTIDMFVEYFTSGEGSKDGHLVTSAEFEDAVNRAEAWYWRSRAQMVLELKQGLQGDSPEIREARRKVPSGLRGVMDNIEKAISQASQRALADGLISESVDDDFAVAKGVAYRSLDDHGLRDMERMTESRLAALGWLAGTEQWEFERGEVKFINPLGSLWSAE</sequence>
<name>A0ABR4NJJ8_9FUNG</name>
<comment type="caution">
    <text evidence="1">The sequence shown here is derived from an EMBL/GenBank/DDBJ whole genome shotgun (WGS) entry which is preliminary data.</text>
</comment>
<reference evidence="1 2" key="1">
    <citation type="submission" date="2023-09" db="EMBL/GenBank/DDBJ databases">
        <title>Pangenome analysis of Batrachochytrium dendrobatidis and related Chytrids.</title>
        <authorList>
            <person name="Yacoub M.N."/>
            <person name="Stajich J.E."/>
            <person name="James T.Y."/>
        </authorList>
    </citation>
    <scope>NUCLEOTIDE SEQUENCE [LARGE SCALE GENOMIC DNA]</scope>
    <source>
        <strain evidence="1 2">JEL0888</strain>
    </source>
</reference>
<protein>
    <recommendedName>
        <fullName evidence="3">DUF4272 domain-containing protein</fullName>
    </recommendedName>
</protein>
<evidence type="ECO:0000313" key="2">
    <source>
        <dbReference type="Proteomes" id="UP001527925"/>
    </source>
</evidence>
<keyword evidence="2" id="KW-1185">Reference proteome</keyword>
<organism evidence="1 2">
    <name type="scientific">Polyrhizophydium stewartii</name>
    <dbReference type="NCBI Taxonomy" id="2732419"/>
    <lineage>
        <taxon>Eukaryota</taxon>
        <taxon>Fungi</taxon>
        <taxon>Fungi incertae sedis</taxon>
        <taxon>Chytridiomycota</taxon>
        <taxon>Chytridiomycota incertae sedis</taxon>
        <taxon>Chytridiomycetes</taxon>
        <taxon>Rhizophydiales</taxon>
        <taxon>Rhizophydiales incertae sedis</taxon>
        <taxon>Polyrhizophydium</taxon>
    </lineage>
</organism>